<feature type="transmembrane region" description="Helical" evidence="1">
    <location>
        <begin position="160"/>
        <end position="180"/>
    </location>
</feature>
<comment type="caution">
    <text evidence="2">The sequence shown here is derived from an EMBL/GenBank/DDBJ whole genome shotgun (WGS) entry which is preliminary data.</text>
</comment>
<keyword evidence="1" id="KW-1133">Transmembrane helix</keyword>
<evidence type="ECO:0000313" key="2">
    <source>
        <dbReference type="EMBL" id="KAE8762769.1"/>
    </source>
</evidence>
<gene>
    <name evidence="2" type="ORF">GB883_17665</name>
</gene>
<dbReference type="OrthoDB" id="2380563at2"/>
<feature type="transmembrane region" description="Helical" evidence="1">
    <location>
        <begin position="192"/>
        <end position="215"/>
    </location>
</feature>
<keyword evidence="1" id="KW-0472">Membrane</keyword>
<evidence type="ECO:0000313" key="3">
    <source>
        <dbReference type="Proteomes" id="UP000451860"/>
    </source>
</evidence>
<accession>A0A7J5UK44</accession>
<organism evidence="2 3">
    <name type="scientific">Georgenia thermotolerans</name>
    <dbReference type="NCBI Taxonomy" id="527326"/>
    <lineage>
        <taxon>Bacteria</taxon>
        <taxon>Bacillati</taxon>
        <taxon>Actinomycetota</taxon>
        <taxon>Actinomycetes</taxon>
        <taxon>Micrococcales</taxon>
        <taxon>Bogoriellaceae</taxon>
        <taxon>Georgenia</taxon>
    </lineage>
</organism>
<sequence length="267" mass="27659">MIAVPPVVGVALSGPAWAHVPLLALWWVGYLAFFATGLWLRSHRKPRYLPPVRAYALATAPLAVAVVVAAPYLLVWALPYAPLVMVALWCSARRKDRSLLNDGVTVAAAGLMAAVAYDAGTGGAGGLWGTGWLAGTGWLGSAVGGSLPGASPDGALTGWAWTWLVTALVTAYFLGTVPYVKTNIRERGNRAYLVGSVAFHVGVTAAVAALAAAGLVSGWHLVVWVALALRAAAVPVLAARRGRPVRPMLLGLGEIVFSLLVALTVLG</sequence>
<protein>
    <recommendedName>
        <fullName evidence="4">YwiC-like family protein</fullName>
    </recommendedName>
</protein>
<keyword evidence="1" id="KW-0812">Transmembrane</keyword>
<dbReference type="Pfam" id="PF14256">
    <property type="entry name" value="YwiC"/>
    <property type="match status" value="1"/>
</dbReference>
<keyword evidence="3" id="KW-1185">Reference proteome</keyword>
<feature type="transmembrane region" description="Helical" evidence="1">
    <location>
        <begin position="52"/>
        <end position="70"/>
    </location>
</feature>
<feature type="transmembrane region" description="Helical" evidence="1">
    <location>
        <begin position="221"/>
        <end position="239"/>
    </location>
</feature>
<dbReference type="AlphaFoldDB" id="A0A7J5UK44"/>
<dbReference type="EMBL" id="WHJE01000126">
    <property type="protein sequence ID" value="KAE8762769.1"/>
    <property type="molecule type" value="Genomic_DNA"/>
</dbReference>
<dbReference type="InterPro" id="IPR025576">
    <property type="entry name" value="YwiC"/>
</dbReference>
<feature type="transmembrane region" description="Helical" evidence="1">
    <location>
        <begin position="20"/>
        <end position="40"/>
    </location>
</feature>
<dbReference type="Proteomes" id="UP000451860">
    <property type="component" value="Unassembled WGS sequence"/>
</dbReference>
<evidence type="ECO:0008006" key="4">
    <source>
        <dbReference type="Google" id="ProtNLM"/>
    </source>
</evidence>
<evidence type="ECO:0000256" key="1">
    <source>
        <dbReference type="SAM" id="Phobius"/>
    </source>
</evidence>
<name>A0A7J5UK44_9MICO</name>
<proteinExistence type="predicted"/>
<feature type="transmembrane region" description="Helical" evidence="1">
    <location>
        <begin position="248"/>
        <end position="266"/>
    </location>
</feature>
<reference evidence="2 3" key="1">
    <citation type="submission" date="2019-10" db="EMBL/GenBank/DDBJ databases">
        <title>Georgenia wutianyii sp. nov. and Georgenia yuyongxinii sp. nov. isolated from plateau pika (Ochotona curzoniae) in the Qinghai-Tibet plateau of China.</title>
        <authorList>
            <person name="Tian Z."/>
        </authorList>
    </citation>
    <scope>NUCLEOTIDE SEQUENCE [LARGE SCALE GENOMIC DNA]</scope>
    <source>
        <strain evidence="2 3">DSM 21501</strain>
    </source>
</reference>